<protein>
    <submittedName>
        <fullName evidence="1">DNA sulfur modification protein DndE</fullName>
    </submittedName>
</protein>
<evidence type="ECO:0000313" key="1">
    <source>
        <dbReference type="EMBL" id="SFA58579.1"/>
    </source>
</evidence>
<dbReference type="InterPro" id="IPR038472">
    <property type="entry name" value="DndE_sf"/>
</dbReference>
<keyword evidence="2" id="KW-1185">Reference proteome</keyword>
<name>A0A1I0U384_9SPHI</name>
<evidence type="ECO:0000313" key="2">
    <source>
        <dbReference type="Proteomes" id="UP000198836"/>
    </source>
</evidence>
<dbReference type="InterPro" id="IPR014969">
    <property type="entry name" value="DNA_S_DndE"/>
</dbReference>
<dbReference type="Pfam" id="PF08870">
    <property type="entry name" value="DndE"/>
    <property type="match status" value="1"/>
</dbReference>
<dbReference type="RefSeq" id="WP_090987189.1">
    <property type="nucleotide sequence ID" value="NZ_FOJM01000019.1"/>
</dbReference>
<dbReference type="STRING" id="332999.SAMN04488511_119114"/>
<accession>A0A1I0U384</accession>
<dbReference type="Gene3D" id="1.10.1220.160">
    <property type="entry name" value="DNA sulphur modification protein DndE"/>
    <property type="match status" value="1"/>
</dbReference>
<dbReference type="EMBL" id="FOJM01000019">
    <property type="protein sequence ID" value="SFA58579.1"/>
    <property type="molecule type" value="Genomic_DNA"/>
</dbReference>
<proteinExistence type="predicted"/>
<organism evidence="1 2">
    <name type="scientific">Pedobacter suwonensis</name>
    <dbReference type="NCBI Taxonomy" id="332999"/>
    <lineage>
        <taxon>Bacteria</taxon>
        <taxon>Pseudomonadati</taxon>
        <taxon>Bacteroidota</taxon>
        <taxon>Sphingobacteriia</taxon>
        <taxon>Sphingobacteriales</taxon>
        <taxon>Sphingobacteriaceae</taxon>
        <taxon>Pedobacter</taxon>
    </lineage>
</organism>
<gene>
    <name evidence="1" type="ORF">SAMN04488511_119114</name>
</gene>
<sequence>MFSNIKTSKANKELVTQLTNRLNLGPENVIARLAFSYSIAQERKLDLKQMSDSQGKEYNVKVLFGNYPDVYLSMLALHYQINIHHVDLAKYTKMHIDDGLELIDKALKSRTNVTGNDFLINEIEKGLQLL</sequence>
<reference evidence="2" key="1">
    <citation type="submission" date="2016-10" db="EMBL/GenBank/DDBJ databases">
        <authorList>
            <person name="Varghese N."/>
            <person name="Submissions S."/>
        </authorList>
    </citation>
    <scope>NUCLEOTIDE SEQUENCE [LARGE SCALE GENOMIC DNA]</scope>
    <source>
        <strain evidence="2">DSM 18130</strain>
    </source>
</reference>
<dbReference type="AlphaFoldDB" id="A0A1I0U384"/>
<dbReference type="Proteomes" id="UP000198836">
    <property type="component" value="Unassembled WGS sequence"/>
</dbReference>
<dbReference type="OrthoDB" id="1356651at2"/>